<name>A0A5F1YBU1_9LEPT</name>
<dbReference type="PANTHER" id="PTHR32063">
    <property type="match status" value="1"/>
</dbReference>
<feature type="transmembrane region" description="Helical" evidence="1">
    <location>
        <begin position="461"/>
        <end position="484"/>
    </location>
</feature>
<evidence type="ECO:0000256" key="1">
    <source>
        <dbReference type="SAM" id="Phobius"/>
    </source>
</evidence>
<dbReference type="GO" id="GO:0005886">
    <property type="term" value="C:plasma membrane"/>
    <property type="evidence" value="ECO:0007669"/>
    <property type="project" value="TreeGrafter"/>
</dbReference>
<accession>A0A5F1YBU1</accession>
<dbReference type="PANTHER" id="PTHR32063:SF0">
    <property type="entry name" value="SWARMING MOTILITY PROTEIN SWRC"/>
    <property type="match status" value="1"/>
</dbReference>
<feature type="transmembrane region" description="Helical" evidence="1">
    <location>
        <begin position="528"/>
        <end position="547"/>
    </location>
</feature>
<feature type="transmembrane region" description="Helical" evidence="1">
    <location>
        <begin position="388"/>
        <end position="408"/>
    </location>
</feature>
<feature type="transmembrane region" description="Helical" evidence="1">
    <location>
        <begin position="358"/>
        <end position="382"/>
    </location>
</feature>
<protein>
    <submittedName>
        <fullName evidence="2">Efflux RND transporter permease subunit</fullName>
    </submittedName>
</protein>
<gene>
    <name evidence="2" type="ORF">EHQ17_07840</name>
</gene>
<evidence type="ECO:0000313" key="3">
    <source>
        <dbReference type="Proteomes" id="UP000298277"/>
    </source>
</evidence>
<keyword evidence="1" id="KW-0812">Transmembrane</keyword>
<feature type="transmembrane region" description="Helical" evidence="1">
    <location>
        <begin position="962"/>
        <end position="980"/>
    </location>
</feature>
<dbReference type="SUPFAM" id="SSF82714">
    <property type="entry name" value="Multidrug efflux transporter AcrB TolC docking domain, DN and DC subdomains"/>
    <property type="match status" value="2"/>
</dbReference>
<keyword evidence="1" id="KW-0472">Membrane</keyword>
<dbReference type="Proteomes" id="UP000298277">
    <property type="component" value="Unassembled WGS sequence"/>
</dbReference>
<feature type="transmembrane region" description="Helical" evidence="1">
    <location>
        <begin position="429"/>
        <end position="449"/>
    </location>
</feature>
<feature type="transmembrane region" description="Helical" evidence="1">
    <location>
        <begin position="919"/>
        <end position="941"/>
    </location>
</feature>
<dbReference type="Gene3D" id="3.30.70.1440">
    <property type="entry name" value="Multidrug efflux transporter AcrB pore domain"/>
    <property type="match status" value="1"/>
</dbReference>
<proteinExistence type="predicted"/>
<dbReference type="EMBL" id="RQFA01000033">
    <property type="protein sequence ID" value="TGK34934.1"/>
    <property type="molecule type" value="Genomic_DNA"/>
</dbReference>
<dbReference type="Gene3D" id="3.30.70.1320">
    <property type="entry name" value="Multidrug efflux transporter AcrB pore domain like"/>
    <property type="match status" value="1"/>
</dbReference>
<dbReference type="GO" id="GO:0042910">
    <property type="term" value="F:xenobiotic transmembrane transporter activity"/>
    <property type="evidence" value="ECO:0007669"/>
    <property type="project" value="TreeGrafter"/>
</dbReference>
<feature type="transmembrane region" description="Helical" evidence="1">
    <location>
        <begin position="861"/>
        <end position="877"/>
    </location>
</feature>
<dbReference type="SUPFAM" id="SSF82693">
    <property type="entry name" value="Multidrug efflux transporter AcrB pore domain, PN1, PN2, PC1 and PC2 subdomains"/>
    <property type="match status" value="3"/>
</dbReference>
<organism evidence="2 3">
    <name type="scientific">Leptospira gomenensis</name>
    <dbReference type="NCBI Taxonomy" id="2484974"/>
    <lineage>
        <taxon>Bacteria</taxon>
        <taxon>Pseudomonadati</taxon>
        <taxon>Spirochaetota</taxon>
        <taxon>Spirochaetia</taxon>
        <taxon>Leptospirales</taxon>
        <taxon>Leptospiraceae</taxon>
        <taxon>Leptospira</taxon>
    </lineage>
</organism>
<dbReference type="InterPro" id="IPR001036">
    <property type="entry name" value="Acrflvin-R"/>
</dbReference>
<sequence length="1021" mass="111545">MIEFFLRRKVTTLVIFFLLILFGYVGLTKLKMELLPDVSFPSLTIVTVYSNVAPAEIESLVTKPIEEILSSVGGVDRILSESIEGISIVTVRFRWGTEIDQALIQVREKLDLVKGSLPQDVKKSIVIRFDPNSAPIMQIAVKAVGIDLKEVRLFLRKNVIPYFERVDGVAAISLSGGYERQIQVNVDKGRLEAHNLKIQDLVNQIDSSNFGFPAGNVREGDKEILVRTDGLFPSVSAIEDTVVGVTKGGVPIYLGTVGEIKDTYKERTSVSGLMDEECISMILKKESGKNTVSVASDLRDLIAQLNEKFGDKLQFQIISDQSILIEDSIASVAWAGILAVVICYMVLSFFLGNLKEPIVVISAVPISVMATFLMMFGFGLTINTMSLGGLAIGVGMVVDSATVVLEAISEKKKRISDPILASIEGTKEVFGSILGSTITSVVVFLPIIFVEGIAAEIFGEFALTISFSLISSLFTSATLVPVLAQYKFFSTGLGKFPDFIEIPREKILTQVRSAFSSVAVFFIKRRTFAVYVGLASVFAAFVFFLAVPKEMLTEIDQGEFYIDVVAPEGSNLDFTRRIVNDITKKLSEDKTVDTAFSRVGYEEKDIILNPKGDFGLNRATVFVKLADKRKAEDFLLDFSKILSEIEKNYGSKIATRMASSVLGGIFGSGGGGVSVEISGQDLNLIRKIASEVENELASTNEAISVTSTAREETPQLKVVLDREKMAYFGLTVEDIATTLKTSIKGDIATRFRENDFEYDVLVRFRSTDRIGFDSLQGIPIRLPTGKNIFLDAVADVSPARSLRKIMRLEGKRIAIVSAVPKESAEVLERKISEIITKFEKDKDISVLPGEMAKETNKSFEALTWAGIFALILVYMTLASQFENLILPLIVMVSIVMVGSGSLMFLILSGNTLNIVSGMGMVMLSGLVVNNAIILIEFFAMADLHKSVEEIVYSTIYRRIDTILNTTLTTVLGLLPAALAIGGESPQEPMALAVLGGLTASTIFTVVIIPAAYFSVVKRNAK</sequence>
<dbReference type="RefSeq" id="WP_135591498.1">
    <property type="nucleotide sequence ID" value="NZ_RQEZ01000030.1"/>
</dbReference>
<dbReference type="OrthoDB" id="366306at2"/>
<comment type="caution">
    <text evidence="2">The sequence shown here is derived from an EMBL/GenBank/DDBJ whole genome shotgun (WGS) entry which is preliminary data.</text>
</comment>
<reference evidence="2" key="1">
    <citation type="journal article" date="2019" name="PLoS Negl. Trop. Dis.">
        <title>Revisiting the worldwide diversity of Leptospira species in the environment.</title>
        <authorList>
            <person name="Vincent A.T."/>
            <person name="Schiettekatte O."/>
            <person name="Bourhy P."/>
            <person name="Veyrier F.J."/>
            <person name="Picardeau M."/>
        </authorList>
    </citation>
    <scope>NUCLEOTIDE SEQUENCE [LARGE SCALE GENOMIC DNA]</scope>
    <source>
        <strain evidence="2">201800299</strain>
    </source>
</reference>
<dbReference type="Pfam" id="PF00873">
    <property type="entry name" value="ACR_tran"/>
    <property type="match status" value="1"/>
</dbReference>
<dbReference type="PRINTS" id="PR00702">
    <property type="entry name" value="ACRIFLAVINRP"/>
</dbReference>
<feature type="transmembrane region" description="Helical" evidence="1">
    <location>
        <begin position="332"/>
        <end position="351"/>
    </location>
</feature>
<keyword evidence="1" id="KW-1133">Transmembrane helix</keyword>
<dbReference type="Gene3D" id="3.30.2090.10">
    <property type="entry name" value="Multidrug efflux transporter AcrB TolC docking domain, DN and DC subdomains"/>
    <property type="match status" value="2"/>
</dbReference>
<feature type="transmembrane region" description="Helical" evidence="1">
    <location>
        <begin position="992"/>
        <end position="1015"/>
    </location>
</feature>
<dbReference type="AlphaFoldDB" id="A0A5F1YBU1"/>
<dbReference type="SUPFAM" id="SSF82866">
    <property type="entry name" value="Multidrug efflux transporter AcrB transmembrane domain"/>
    <property type="match status" value="2"/>
</dbReference>
<feature type="transmembrane region" description="Helical" evidence="1">
    <location>
        <begin position="884"/>
        <end position="907"/>
    </location>
</feature>
<dbReference type="Gene3D" id="3.30.70.1430">
    <property type="entry name" value="Multidrug efflux transporter AcrB pore domain"/>
    <property type="match status" value="2"/>
</dbReference>
<dbReference type="Gene3D" id="1.20.1640.10">
    <property type="entry name" value="Multidrug efflux transporter AcrB transmembrane domain"/>
    <property type="match status" value="2"/>
</dbReference>
<keyword evidence="3" id="KW-1185">Reference proteome</keyword>
<dbReference type="InterPro" id="IPR027463">
    <property type="entry name" value="AcrB_DN_DC_subdom"/>
</dbReference>
<evidence type="ECO:0000313" key="2">
    <source>
        <dbReference type="EMBL" id="TGK34934.1"/>
    </source>
</evidence>